<proteinExistence type="predicted"/>
<evidence type="ECO:0000313" key="1">
    <source>
        <dbReference type="EMBL" id="GIY06454.1"/>
    </source>
</evidence>
<name>A0AAV4QAL6_9ARAC</name>
<comment type="caution">
    <text evidence="1">The sequence shown here is derived from an EMBL/GenBank/DDBJ whole genome shotgun (WGS) entry which is preliminary data.</text>
</comment>
<dbReference type="AlphaFoldDB" id="A0AAV4QAL6"/>
<dbReference type="Proteomes" id="UP001054837">
    <property type="component" value="Unassembled WGS sequence"/>
</dbReference>
<reference evidence="1 2" key="1">
    <citation type="submission" date="2021-06" db="EMBL/GenBank/DDBJ databases">
        <title>Caerostris darwini draft genome.</title>
        <authorList>
            <person name="Kono N."/>
            <person name="Arakawa K."/>
        </authorList>
    </citation>
    <scope>NUCLEOTIDE SEQUENCE [LARGE SCALE GENOMIC DNA]</scope>
</reference>
<sequence length="95" mass="10470">MVTTPLWAHCDQRPKLKMSTAVTCDTYYVYPPIGGVKGVCLHRGARRMGGGATPADPRGRGPHATDFAFGRVHAWAYVVRFECEPSARVRLSSHK</sequence>
<gene>
    <name evidence="1" type="ORF">CDAR_456351</name>
</gene>
<organism evidence="1 2">
    <name type="scientific">Caerostris darwini</name>
    <dbReference type="NCBI Taxonomy" id="1538125"/>
    <lineage>
        <taxon>Eukaryota</taxon>
        <taxon>Metazoa</taxon>
        <taxon>Ecdysozoa</taxon>
        <taxon>Arthropoda</taxon>
        <taxon>Chelicerata</taxon>
        <taxon>Arachnida</taxon>
        <taxon>Araneae</taxon>
        <taxon>Araneomorphae</taxon>
        <taxon>Entelegynae</taxon>
        <taxon>Araneoidea</taxon>
        <taxon>Araneidae</taxon>
        <taxon>Caerostris</taxon>
    </lineage>
</organism>
<protein>
    <submittedName>
        <fullName evidence="1">Uncharacterized protein</fullName>
    </submittedName>
</protein>
<keyword evidence="2" id="KW-1185">Reference proteome</keyword>
<evidence type="ECO:0000313" key="2">
    <source>
        <dbReference type="Proteomes" id="UP001054837"/>
    </source>
</evidence>
<dbReference type="EMBL" id="BPLQ01004215">
    <property type="protein sequence ID" value="GIY06454.1"/>
    <property type="molecule type" value="Genomic_DNA"/>
</dbReference>
<accession>A0AAV4QAL6</accession>